<name>A0ABU5EID3_9PROT</name>
<comment type="caution">
    <text evidence="4">The sequence shown here is derived from an EMBL/GenBank/DDBJ whole genome shotgun (WGS) entry which is preliminary data.</text>
</comment>
<dbReference type="Gene3D" id="3.40.50.450">
    <property type="match status" value="1"/>
</dbReference>
<organism evidence="4 5">
    <name type="scientific">Dongia soli</name>
    <dbReference type="NCBI Taxonomy" id="600628"/>
    <lineage>
        <taxon>Bacteria</taxon>
        <taxon>Pseudomonadati</taxon>
        <taxon>Pseudomonadota</taxon>
        <taxon>Alphaproteobacteria</taxon>
        <taxon>Rhodospirillales</taxon>
        <taxon>Dongiaceae</taxon>
        <taxon>Dongia</taxon>
    </lineage>
</organism>
<comment type="similarity">
    <text evidence="1">Belongs to the DprA/Smf family.</text>
</comment>
<dbReference type="SUPFAM" id="SSF102405">
    <property type="entry name" value="MCP/YpsA-like"/>
    <property type="match status" value="1"/>
</dbReference>
<evidence type="ECO:0000313" key="5">
    <source>
        <dbReference type="Proteomes" id="UP001279642"/>
    </source>
</evidence>
<proteinExistence type="inferred from homology"/>
<dbReference type="InterPro" id="IPR057666">
    <property type="entry name" value="DrpA_SLOG"/>
</dbReference>
<dbReference type="InterPro" id="IPR041614">
    <property type="entry name" value="DprA_WH"/>
</dbReference>
<evidence type="ECO:0000256" key="1">
    <source>
        <dbReference type="ARBA" id="ARBA00006525"/>
    </source>
</evidence>
<reference evidence="4 5" key="1">
    <citation type="journal article" date="2016" name="Antonie Van Leeuwenhoek">
        <title>Dongia soli sp. nov., isolated from soil from Dokdo, Korea.</title>
        <authorList>
            <person name="Kim D.U."/>
            <person name="Lee H."/>
            <person name="Kim H."/>
            <person name="Kim S.G."/>
            <person name="Ka J.O."/>
        </authorList>
    </citation>
    <scope>NUCLEOTIDE SEQUENCE [LARGE SCALE GENOMIC DNA]</scope>
    <source>
        <strain evidence="4 5">D78</strain>
    </source>
</reference>
<dbReference type="InterPro" id="IPR036388">
    <property type="entry name" value="WH-like_DNA-bd_sf"/>
</dbReference>
<dbReference type="Pfam" id="PF02481">
    <property type="entry name" value="DNA_processg_A"/>
    <property type="match status" value="1"/>
</dbReference>
<dbReference type="Pfam" id="PF17782">
    <property type="entry name" value="WHD_DprA"/>
    <property type="match status" value="1"/>
</dbReference>
<feature type="domain" description="Smf/DprA SLOG" evidence="2">
    <location>
        <begin position="86"/>
        <end position="294"/>
    </location>
</feature>
<evidence type="ECO:0000259" key="3">
    <source>
        <dbReference type="Pfam" id="PF17782"/>
    </source>
</evidence>
<dbReference type="Proteomes" id="UP001279642">
    <property type="component" value="Unassembled WGS sequence"/>
</dbReference>
<gene>
    <name evidence="4" type="primary">dprA</name>
    <name evidence="4" type="ORF">SMD27_22400</name>
</gene>
<keyword evidence="5" id="KW-1185">Reference proteome</keyword>
<dbReference type="InterPro" id="IPR003488">
    <property type="entry name" value="DprA"/>
</dbReference>
<dbReference type="PANTHER" id="PTHR43022:SF1">
    <property type="entry name" value="PROTEIN SMF"/>
    <property type="match status" value="1"/>
</dbReference>
<dbReference type="Pfam" id="PF21102">
    <property type="entry name" value="DprA_N"/>
    <property type="match status" value="1"/>
</dbReference>
<dbReference type="PANTHER" id="PTHR43022">
    <property type="entry name" value="PROTEIN SMF"/>
    <property type="match status" value="1"/>
</dbReference>
<dbReference type="RefSeq" id="WP_320510678.1">
    <property type="nucleotide sequence ID" value="NZ_JAXCLW010000011.1"/>
</dbReference>
<evidence type="ECO:0000313" key="4">
    <source>
        <dbReference type="EMBL" id="MDY0885607.1"/>
    </source>
</evidence>
<dbReference type="Gene3D" id="1.10.10.10">
    <property type="entry name" value="Winged helix-like DNA-binding domain superfamily/Winged helix DNA-binding domain"/>
    <property type="match status" value="1"/>
</dbReference>
<evidence type="ECO:0000259" key="2">
    <source>
        <dbReference type="Pfam" id="PF02481"/>
    </source>
</evidence>
<sequence>MFDLTDNRRPLRDAERLDWLRLARSEGVGPVIFRQLLQRFGTAQHALEALPELSRRGGKQRAIQPFPAERARAEIEAAQAIGIRHLAFCEPDYPLALGAIDNAPPLITIRGRVELLGASKIALVGARNASANGRKIAQDIARDLAAAGVVVVSGLARGIDCAAHLGAFQATAGGTIAVVAGGADVLYPPENQALFDRLSREGLVVAELPPGTVPQAKHFPRRNRIISGLSQAVVVIEAALKSGSLITARFALDQGRDVMAVPGSPLDPRCRGANHLIRQGALLVEEAAQILENLDGLSVLPQDYPSRSVAPLEAPQCVENADQNDTEVARRAILSQLGPSPVGVDELLRQCQCSAPVMGLVLLELDLAGRLERHPGNRVSLIA</sequence>
<dbReference type="NCBIfam" id="TIGR00732">
    <property type="entry name" value="dprA"/>
    <property type="match status" value="1"/>
</dbReference>
<accession>A0ABU5EID3</accession>
<protein>
    <submittedName>
        <fullName evidence="4">DNA-processing protein DprA</fullName>
    </submittedName>
</protein>
<feature type="domain" description="DprA winged helix" evidence="3">
    <location>
        <begin position="322"/>
        <end position="377"/>
    </location>
</feature>
<dbReference type="EMBL" id="JAXCLW010000011">
    <property type="protein sequence ID" value="MDY0885607.1"/>
    <property type="molecule type" value="Genomic_DNA"/>
</dbReference>